<dbReference type="PROSITE" id="PS50966">
    <property type="entry name" value="ZF_SWIM"/>
    <property type="match status" value="1"/>
</dbReference>
<dbReference type="EMBL" id="BARS01036741">
    <property type="protein sequence ID" value="GAG18361.1"/>
    <property type="molecule type" value="Genomic_DNA"/>
</dbReference>
<feature type="non-terminal residue" evidence="2">
    <location>
        <position position="82"/>
    </location>
</feature>
<organism evidence="2">
    <name type="scientific">marine sediment metagenome</name>
    <dbReference type="NCBI Taxonomy" id="412755"/>
    <lineage>
        <taxon>unclassified sequences</taxon>
        <taxon>metagenomes</taxon>
        <taxon>ecological metagenomes</taxon>
    </lineage>
</organism>
<dbReference type="GO" id="GO:0008270">
    <property type="term" value="F:zinc ion binding"/>
    <property type="evidence" value="ECO:0007669"/>
    <property type="project" value="InterPro"/>
</dbReference>
<gene>
    <name evidence="2" type="ORF">S01H1_56424</name>
</gene>
<sequence>MDSGMVSKIQKARFYARERDRVQFQSFRVVIRGDHQDHQVSYDRGNWSCECGFFRQRGLCSHTMALERILGPMLQPHWATEE</sequence>
<name>X0X026_9ZZZZ</name>
<evidence type="ECO:0000259" key="1">
    <source>
        <dbReference type="PROSITE" id="PS50966"/>
    </source>
</evidence>
<evidence type="ECO:0000313" key="2">
    <source>
        <dbReference type="EMBL" id="GAG18361.1"/>
    </source>
</evidence>
<dbReference type="AlphaFoldDB" id="X0X026"/>
<comment type="caution">
    <text evidence="2">The sequence shown here is derived from an EMBL/GenBank/DDBJ whole genome shotgun (WGS) entry which is preliminary data.</text>
</comment>
<accession>X0X026</accession>
<feature type="domain" description="SWIM-type" evidence="1">
    <location>
        <begin position="27"/>
        <end position="71"/>
    </location>
</feature>
<protein>
    <recommendedName>
        <fullName evidence="1">SWIM-type domain-containing protein</fullName>
    </recommendedName>
</protein>
<reference evidence="2" key="1">
    <citation type="journal article" date="2014" name="Front. Microbiol.">
        <title>High frequency of phylogenetically diverse reductive dehalogenase-homologous genes in deep subseafloor sedimentary metagenomes.</title>
        <authorList>
            <person name="Kawai M."/>
            <person name="Futagami T."/>
            <person name="Toyoda A."/>
            <person name="Takaki Y."/>
            <person name="Nishi S."/>
            <person name="Hori S."/>
            <person name="Arai W."/>
            <person name="Tsubouchi T."/>
            <person name="Morono Y."/>
            <person name="Uchiyama I."/>
            <person name="Ito T."/>
            <person name="Fujiyama A."/>
            <person name="Inagaki F."/>
            <person name="Takami H."/>
        </authorList>
    </citation>
    <scope>NUCLEOTIDE SEQUENCE</scope>
    <source>
        <strain evidence="2">Expedition CK06-06</strain>
    </source>
</reference>
<proteinExistence type="predicted"/>
<dbReference type="Pfam" id="PF04434">
    <property type="entry name" value="SWIM"/>
    <property type="match status" value="1"/>
</dbReference>
<dbReference type="InterPro" id="IPR007527">
    <property type="entry name" value="Znf_SWIM"/>
</dbReference>